<dbReference type="InterPro" id="IPR011576">
    <property type="entry name" value="Pyridox_Oxase_N"/>
</dbReference>
<keyword evidence="4" id="KW-1185">Reference proteome</keyword>
<protein>
    <submittedName>
        <fullName evidence="3">Pyridoxamine 5'-phosphate oxidase</fullName>
    </submittedName>
</protein>
<dbReference type="NCBIfam" id="TIGR03668">
    <property type="entry name" value="Rv0121_F420"/>
    <property type="match status" value="1"/>
</dbReference>
<dbReference type="InterPro" id="IPR012349">
    <property type="entry name" value="Split_barrel_FMN-bd"/>
</dbReference>
<dbReference type="PANTHER" id="PTHR35176:SF2">
    <property type="entry name" value="F420H(2)-DEPENDENT REDUCTASE RV1155"/>
    <property type="match status" value="1"/>
</dbReference>
<dbReference type="InterPro" id="IPR052019">
    <property type="entry name" value="F420H2_bilvrd_red/Heme_oxyg"/>
</dbReference>
<name>A0A7M4DPF5_9MICO</name>
<dbReference type="Pfam" id="PF01243">
    <property type="entry name" value="PNPOx_N"/>
    <property type="match status" value="1"/>
</dbReference>
<evidence type="ECO:0000313" key="3">
    <source>
        <dbReference type="EMBL" id="VZO39341.1"/>
    </source>
</evidence>
<dbReference type="Proteomes" id="UP000419743">
    <property type="component" value="Unassembled WGS sequence"/>
</dbReference>
<evidence type="ECO:0000256" key="1">
    <source>
        <dbReference type="ARBA" id="ARBA00023002"/>
    </source>
</evidence>
<proteinExistence type="predicted"/>
<accession>A0A7M4DPF5</accession>
<dbReference type="GO" id="GO:0005829">
    <property type="term" value="C:cytosol"/>
    <property type="evidence" value="ECO:0007669"/>
    <property type="project" value="TreeGrafter"/>
</dbReference>
<gene>
    <name evidence="3" type="ORF">HALOF300_04037</name>
</gene>
<dbReference type="InterPro" id="IPR019967">
    <property type="entry name" value="F420-dep_enz_PPOX_Rv0121"/>
</dbReference>
<dbReference type="Gene3D" id="2.30.110.10">
    <property type="entry name" value="Electron Transport, Fmn-binding Protein, Chain A"/>
    <property type="match status" value="1"/>
</dbReference>
<dbReference type="AlphaFoldDB" id="A0A7M4DPF5"/>
<dbReference type="RefSeq" id="WP_156742659.1">
    <property type="nucleotide sequence ID" value="NZ_CACRYJ010000058.1"/>
</dbReference>
<organism evidence="3 4">
    <name type="scientific">Occultella aeris</name>
    <dbReference type="NCBI Taxonomy" id="2761496"/>
    <lineage>
        <taxon>Bacteria</taxon>
        <taxon>Bacillati</taxon>
        <taxon>Actinomycetota</taxon>
        <taxon>Actinomycetes</taxon>
        <taxon>Micrococcales</taxon>
        <taxon>Ruaniaceae</taxon>
        <taxon>Occultella</taxon>
    </lineage>
</organism>
<evidence type="ECO:0000259" key="2">
    <source>
        <dbReference type="Pfam" id="PF01243"/>
    </source>
</evidence>
<evidence type="ECO:0000313" key="4">
    <source>
        <dbReference type="Proteomes" id="UP000419743"/>
    </source>
</evidence>
<dbReference type="GO" id="GO:0070967">
    <property type="term" value="F:coenzyme F420 binding"/>
    <property type="evidence" value="ECO:0007669"/>
    <property type="project" value="TreeGrafter"/>
</dbReference>
<dbReference type="EMBL" id="CACRYJ010000058">
    <property type="protein sequence ID" value="VZO39341.1"/>
    <property type="molecule type" value="Genomic_DNA"/>
</dbReference>
<comment type="caution">
    <text evidence="3">The sequence shown here is derived from an EMBL/GenBank/DDBJ whole genome shotgun (WGS) entry which is preliminary data.</text>
</comment>
<reference evidence="3 4" key="1">
    <citation type="submission" date="2019-11" db="EMBL/GenBank/DDBJ databases">
        <authorList>
            <person name="Criscuolo A."/>
        </authorList>
    </citation>
    <scope>NUCLEOTIDE SEQUENCE [LARGE SCALE GENOMIC DNA]</scope>
    <source>
        <strain evidence="3">CIP111667</strain>
    </source>
</reference>
<feature type="domain" description="Pyridoxamine 5'-phosphate oxidase N-terminal" evidence="2">
    <location>
        <begin position="6"/>
        <end position="122"/>
    </location>
</feature>
<sequence length="140" mass="15148">MTALSPQECRSRLDAVPHAYLATADAVGVPHLVPVVHALVGDAVVHAVDHKPKRSRALRRLANIAANPRVGFLADHYEADWSRLWWVRADAQARVVTSGPEFDAAIEALVARHPQYAARPPAGPAVIAEVTRWSGWVATA</sequence>
<dbReference type="PANTHER" id="PTHR35176">
    <property type="entry name" value="HEME OXYGENASE HI_0854-RELATED"/>
    <property type="match status" value="1"/>
</dbReference>
<dbReference type="SUPFAM" id="SSF50475">
    <property type="entry name" value="FMN-binding split barrel"/>
    <property type="match status" value="1"/>
</dbReference>
<dbReference type="GO" id="GO:0016627">
    <property type="term" value="F:oxidoreductase activity, acting on the CH-CH group of donors"/>
    <property type="evidence" value="ECO:0007669"/>
    <property type="project" value="TreeGrafter"/>
</dbReference>
<keyword evidence="1" id="KW-0560">Oxidoreductase</keyword>